<reference evidence="2 3" key="1">
    <citation type="submission" date="2020-09" db="EMBL/GenBank/DDBJ databases">
        <title>Dyella sp. 7MK23 isolated from forest soil.</title>
        <authorList>
            <person name="Fu J."/>
        </authorList>
    </citation>
    <scope>NUCLEOTIDE SEQUENCE [LARGE SCALE GENOMIC DNA]</scope>
    <source>
        <strain evidence="2 3">7MK23</strain>
    </source>
</reference>
<evidence type="ECO:0000313" key="2">
    <source>
        <dbReference type="EMBL" id="MBE1160978.1"/>
    </source>
</evidence>
<evidence type="ECO:0000313" key="3">
    <source>
        <dbReference type="Proteomes" id="UP000651010"/>
    </source>
</evidence>
<feature type="chain" id="PRO_5045873045" evidence="1">
    <location>
        <begin position="21"/>
        <end position="135"/>
    </location>
</feature>
<proteinExistence type="predicted"/>
<dbReference type="Proteomes" id="UP000651010">
    <property type="component" value="Unassembled WGS sequence"/>
</dbReference>
<sequence>MDIRIAVFAVALTLAAQASAQQTIQPSIWHAAATPATAPSTYIPMLAGQALEDRLSGSSLRAGDGESTAPANRNVPHIAFKAQSDTAALTRQLLYTTSPLWLHHSRPFPSDSHVSQSGEPLLNQAAAMAWSSSTQ</sequence>
<organism evidence="2 3">
    <name type="scientific">Dyella acidiphila</name>
    <dbReference type="NCBI Taxonomy" id="2775866"/>
    <lineage>
        <taxon>Bacteria</taxon>
        <taxon>Pseudomonadati</taxon>
        <taxon>Pseudomonadota</taxon>
        <taxon>Gammaproteobacteria</taxon>
        <taxon>Lysobacterales</taxon>
        <taxon>Rhodanobacteraceae</taxon>
        <taxon>Dyella</taxon>
    </lineage>
</organism>
<name>A0ABR9GA90_9GAMM</name>
<keyword evidence="1" id="KW-0732">Signal</keyword>
<dbReference type="EMBL" id="JACZZA010000006">
    <property type="protein sequence ID" value="MBE1160978.1"/>
    <property type="molecule type" value="Genomic_DNA"/>
</dbReference>
<protein>
    <submittedName>
        <fullName evidence="2">Uncharacterized protein</fullName>
    </submittedName>
</protein>
<feature type="signal peptide" evidence="1">
    <location>
        <begin position="1"/>
        <end position="20"/>
    </location>
</feature>
<gene>
    <name evidence="2" type="ORF">IGX34_11300</name>
</gene>
<evidence type="ECO:0000256" key="1">
    <source>
        <dbReference type="SAM" id="SignalP"/>
    </source>
</evidence>
<accession>A0ABR9GA90</accession>
<dbReference type="RefSeq" id="WP_192555839.1">
    <property type="nucleotide sequence ID" value="NZ_JACZZA010000006.1"/>
</dbReference>
<keyword evidence="3" id="KW-1185">Reference proteome</keyword>
<comment type="caution">
    <text evidence="2">The sequence shown here is derived from an EMBL/GenBank/DDBJ whole genome shotgun (WGS) entry which is preliminary data.</text>
</comment>